<dbReference type="Proteomes" id="UP000719412">
    <property type="component" value="Unassembled WGS sequence"/>
</dbReference>
<organism evidence="2 3">
    <name type="scientific">Tenebrio molitor</name>
    <name type="common">Yellow mealworm beetle</name>
    <dbReference type="NCBI Taxonomy" id="7067"/>
    <lineage>
        <taxon>Eukaryota</taxon>
        <taxon>Metazoa</taxon>
        <taxon>Ecdysozoa</taxon>
        <taxon>Arthropoda</taxon>
        <taxon>Hexapoda</taxon>
        <taxon>Insecta</taxon>
        <taxon>Pterygota</taxon>
        <taxon>Neoptera</taxon>
        <taxon>Endopterygota</taxon>
        <taxon>Coleoptera</taxon>
        <taxon>Polyphaga</taxon>
        <taxon>Cucujiformia</taxon>
        <taxon>Tenebrionidae</taxon>
        <taxon>Tenebrio</taxon>
    </lineage>
</organism>
<comment type="caution">
    <text evidence="2">The sequence shown here is derived from an EMBL/GenBank/DDBJ whole genome shotgun (WGS) entry which is preliminary data.</text>
</comment>
<gene>
    <name evidence="2" type="ORF">GEV33_004664</name>
</gene>
<reference evidence="2" key="2">
    <citation type="submission" date="2021-08" db="EMBL/GenBank/DDBJ databases">
        <authorList>
            <person name="Eriksson T."/>
        </authorList>
    </citation>
    <scope>NUCLEOTIDE SEQUENCE</scope>
    <source>
        <strain evidence="2">Stoneville</strain>
        <tissue evidence="2">Whole head</tissue>
    </source>
</reference>
<evidence type="ECO:0000313" key="3">
    <source>
        <dbReference type="Proteomes" id="UP000719412"/>
    </source>
</evidence>
<name>A0A8J6HPQ4_TENMO</name>
<sequence length="174" mass="19498">MGDSEQQERDGRRPKNNGELITVSLQAATGRIVHVEKWRTPYLLAQVTANDQLIFGDRLNKIGRQKHFQFLPHATSDFNGRPGGKHMSKLYKMNISSAIFLIAVLAITAAADCPKKTNSKLVCYYGKLTHVDSCKCSHVVLPADSDVKSIDRMREHHKGVKILITVNEFNQVLV</sequence>
<keyword evidence="1" id="KW-0472">Membrane</keyword>
<proteinExistence type="predicted"/>
<evidence type="ECO:0000313" key="2">
    <source>
        <dbReference type="EMBL" id="KAH0818127.1"/>
    </source>
</evidence>
<keyword evidence="3" id="KW-1185">Reference proteome</keyword>
<accession>A0A8J6HPQ4</accession>
<dbReference type="EMBL" id="JABDTM020018336">
    <property type="protein sequence ID" value="KAH0818127.1"/>
    <property type="molecule type" value="Genomic_DNA"/>
</dbReference>
<reference evidence="2" key="1">
    <citation type="journal article" date="2020" name="J Insects Food Feed">
        <title>The yellow mealworm (Tenebrio molitor) genome: a resource for the emerging insects as food and feed industry.</title>
        <authorList>
            <person name="Eriksson T."/>
            <person name="Andere A."/>
            <person name="Kelstrup H."/>
            <person name="Emery V."/>
            <person name="Picard C."/>
        </authorList>
    </citation>
    <scope>NUCLEOTIDE SEQUENCE</scope>
    <source>
        <strain evidence="2">Stoneville</strain>
        <tissue evidence="2">Whole head</tissue>
    </source>
</reference>
<evidence type="ECO:0000256" key="1">
    <source>
        <dbReference type="SAM" id="Phobius"/>
    </source>
</evidence>
<protein>
    <submittedName>
        <fullName evidence="2">Uncharacterized protein</fullName>
    </submittedName>
</protein>
<feature type="transmembrane region" description="Helical" evidence="1">
    <location>
        <begin position="90"/>
        <end position="111"/>
    </location>
</feature>
<dbReference type="AlphaFoldDB" id="A0A8J6HPQ4"/>
<keyword evidence="1" id="KW-1133">Transmembrane helix</keyword>
<keyword evidence="1" id="KW-0812">Transmembrane</keyword>